<evidence type="ECO:0000256" key="4">
    <source>
        <dbReference type="ARBA" id="ARBA00022448"/>
    </source>
</evidence>
<comment type="caution">
    <text evidence="9">The sequence shown here is derived from an EMBL/GenBank/DDBJ whole genome shotgun (WGS) entry which is preliminary data.</text>
</comment>
<dbReference type="Pfam" id="PF00213">
    <property type="entry name" value="OSCP"/>
    <property type="match status" value="1"/>
</dbReference>
<dbReference type="AlphaFoldDB" id="A0A4S4LW59"/>
<dbReference type="NCBIfam" id="TIGR01145">
    <property type="entry name" value="ATP_synt_delta"/>
    <property type="match status" value="1"/>
</dbReference>
<protein>
    <recommendedName>
        <fullName evidence="3">ATP synthase subunit 5, mitochondrial</fullName>
    </recommendedName>
</protein>
<reference evidence="9 10" key="1">
    <citation type="submission" date="2019-02" db="EMBL/GenBank/DDBJ databases">
        <title>Genome sequencing of the rare red list fungi Bondarzewia mesenterica.</title>
        <authorList>
            <person name="Buettner E."/>
            <person name="Kellner H."/>
        </authorList>
    </citation>
    <scope>NUCLEOTIDE SEQUENCE [LARGE SCALE GENOMIC DNA]</scope>
    <source>
        <strain evidence="9 10">DSM 108281</strain>
    </source>
</reference>
<dbReference type="GO" id="GO:0046933">
    <property type="term" value="F:proton-transporting ATP synthase activity, rotational mechanism"/>
    <property type="evidence" value="ECO:0007669"/>
    <property type="project" value="InterPro"/>
</dbReference>
<dbReference type="Gene3D" id="1.10.520.20">
    <property type="entry name" value="N-terminal domain of the delta subunit of the F1F0-ATP synthase"/>
    <property type="match status" value="1"/>
</dbReference>
<evidence type="ECO:0000313" key="9">
    <source>
        <dbReference type="EMBL" id="THH16585.1"/>
    </source>
</evidence>
<gene>
    <name evidence="9" type="ORF">EW146_g4088</name>
</gene>
<accession>A0A4S4LW59</accession>
<evidence type="ECO:0000256" key="7">
    <source>
        <dbReference type="ARBA" id="ARBA00023136"/>
    </source>
</evidence>
<keyword evidence="10" id="KW-1185">Reference proteome</keyword>
<evidence type="ECO:0000313" key="10">
    <source>
        <dbReference type="Proteomes" id="UP000310158"/>
    </source>
</evidence>
<dbReference type="InterPro" id="IPR026015">
    <property type="entry name" value="ATP_synth_OSCP/delta_N_sf"/>
</dbReference>
<keyword evidence="7" id="KW-0472">Membrane</keyword>
<proteinExistence type="inferred from homology"/>
<dbReference type="SUPFAM" id="SSF47928">
    <property type="entry name" value="N-terminal domain of the delta subunit of the F1F0-ATP synthase"/>
    <property type="match status" value="1"/>
</dbReference>
<keyword evidence="4" id="KW-0813">Transport</keyword>
<evidence type="ECO:0000256" key="3">
    <source>
        <dbReference type="ARBA" id="ARBA00014723"/>
    </source>
</evidence>
<comment type="subcellular location">
    <subcellularLocation>
        <location evidence="1">Membrane</location>
    </subcellularLocation>
</comment>
<evidence type="ECO:0000256" key="1">
    <source>
        <dbReference type="ARBA" id="ARBA00004370"/>
    </source>
</evidence>
<dbReference type="OrthoDB" id="1262810at2759"/>
<evidence type="ECO:0000256" key="5">
    <source>
        <dbReference type="ARBA" id="ARBA00022781"/>
    </source>
</evidence>
<evidence type="ECO:0000256" key="8">
    <source>
        <dbReference type="ARBA" id="ARBA00023310"/>
    </source>
</evidence>
<name>A0A4S4LW59_9AGAM</name>
<dbReference type="Proteomes" id="UP000310158">
    <property type="component" value="Unassembled WGS sequence"/>
</dbReference>
<keyword evidence="8" id="KW-0066">ATP synthesis</keyword>
<dbReference type="PANTHER" id="PTHR11910">
    <property type="entry name" value="ATP SYNTHASE DELTA CHAIN"/>
    <property type="match status" value="1"/>
</dbReference>
<keyword evidence="6" id="KW-0406">Ion transport</keyword>
<dbReference type="EMBL" id="SGPL01000151">
    <property type="protein sequence ID" value="THH16585.1"/>
    <property type="molecule type" value="Genomic_DNA"/>
</dbReference>
<dbReference type="HAMAP" id="MF_01416">
    <property type="entry name" value="ATP_synth_delta_bact"/>
    <property type="match status" value="1"/>
</dbReference>
<organism evidence="9 10">
    <name type="scientific">Bondarzewia mesenterica</name>
    <dbReference type="NCBI Taxonomy" id="1095465"/>
    <lineage>
        <taxon>Eukaryota</taxon>
        <taxon>Fungi</taxon>
        <taxon>Dikarya</taxon>
        <taxon>Basidiomycota</taxon>
        <taxon>Agaricomycotina</taxon>
        <taxon>Agaricomycetes</taxon>
        <taxon>Russulales</taxon>
        <taxon>Bondarzewiaceae</taxon>
        <taxon>Bondarzewia</taxon>
    </lineage>
</organism>
<comment type="similarity">
    <text evidence="2">Belongs to the ATPase delta chain family.</text>
</comment>
<dbReference type="PRINTS" id="PR00125">
    <property type="entry name" value="ATPASEDELTA"/>
</dbReference>
<evidence type="ECO:0000256" key="2">
    <source>
        <dbReference type="ARBA" id="ARBA00007046"/>
    </source>
</evidence>
<evidence type="ECO:0000256" key="6">
    <source>
        <dbReference type="ARBA" id="ARBA00023065"/>
    </source>
</evidence>
<dbReference type="InterPro" id="IPR000711">
    <property type="entry name" value="ATPase_OSCP/dsu"/>
</dbReference>
<dbReference type="GO" id="GO:0016020">
    <property type="term" value="C:membrane"/>
    <property type="evidence" value="ECO:0007669"/>
    <property type="project" value="UniProtKB-SubCell"/>
</dbReference>
<sequence>MLLSSARSAAVSTGLGRRAASSIALKYANAAYSAALAKSPQTLTKVQTELNAISKSIKDTPDLKFFVTNPTLSSNERKTGLPTLYARAEGVGAKKEPVSDITKNLFVLLSDNGRLGETVGVIEGFNQLVSKYKGELDVIVTSASPLPKDVLTRLEATLKQSQTAQQVKTLKLTNKVNPSVLGGLVVDFGEKTIDLSVNSRVTKLNNLLQLSV</sequence>
<keyword evidence="5" id="KW-0375">Hydrogen ion transport</keyword>